<dbReference type="InterPro" id="IPR000182">
    <property type="entry name" value="GNAT_dom"/>
</dbReference>
<comment type="caution">
    <text evidence="2">The sequence shown here is derived from an EMBL/GenBank/DDBJ whole genome shotgun (WGS) entry which is preliminary data.</text>
</comment>
<gene>
    <name evidence="2" type="ORF">KC717_02600</name>
</gene>
<organism evidence="2 3">
    <name type="scientific">Candidatus Dojkabacteria bacterium</name>
    <dbReference type="NCBI Taxonomy" id="2099670"/>
    <lineage>
        <taxon>Bacteria</taxon>
        <taxon>Candidatus Dojkabacteria</taxon>
    </lineage>
</organism>
<dbReference type="Proteomes" id="UP000754563">
    <property type="component" value="Unassembled WGS sequence"/>
</dbReference>
<name>A0A955RKJ2_9BACT</name>
<dbReference type="AlphaFoldDB" id="A0A955RKJ2"/>
<dbReference type="Gene3D" id="3.40.630.30">
    <property type="match status" value="1"/>
</dbReference>
<evidence type="ECO:0000259" key="1">
    <source>
        <dbReference type="Pfam" id="PF00583"/>
    </source>
</evidence>
<keyword evidence="2" id="KW-0808">Transferase</keyword>
<protein>
    <submittedName>
        <fullName evidence="2">GNAT family N-acetyltransferase</fullName>
        <ecNumber evidence="2">2.3.1.-</ecNumber>
    </submittedName>
</protein>
<evidence type="ECO:0000313" key="2">
    <source>
        <dbReference type="EMBL" id="MCA9385512.1"/>
    </source>
</evidence>
<proteinExistence type="predicted"/>
<accession>A0A955RKJ2</accession>
<dbReference type="EC" id="2.3.1.-" evidence="2"/>
<keyword evidence="2" id="KW-0012">Acyltransferase</keyword>
<dbReference type="EMBL" id="JAGQLH010000024">
    <property type="protein sequence ID" value="MCA9385512.1"/>
    <property type="molecule type" value="Genomic_DNA"/>
</dbReference>
<dbReference type="GO" id="GO:0016747">
    <property type="term" value="F:acyltransferase activity, transferring groups other than amino-acyl groups"/>
    <property type="evidence" value="ECO:0007669"/>
    <property type="project" value="InterPro"/>
</dbReference>
<evidence type="ECO:0000313" key="3">
    <source>
        <dbReference type="Proteomes" id="UP000754563"/>
    </source>
</evidence>
<reference evidence="2" key="2">
    <citation type="journal article" date="2021" name="Microbiome">
        <title>Successional dynamics and alternative stable states in a saline activated sludge microbial community over 9 years.</title>
        <authorList>
            <person name="Wang Y."/>
            <person name="Ye J."/>
            <person name="Ju F."/>
            <person name="Liu L."/>
            <person name="Boyd J.A."/>
            <person name="Deng Y."/>
            <person name="Parks D.H."/>
            <person name="Jiang X."/>
            <person name="Yin X."/>
            <person name="Woodcroft B.J."/>
            <person name="Tyson G.W."/>
            <person name="Hugenholtz P."/>
            <person name="Polz M.F."/>
            <person name="Zhang T."/>
        </authorList>
    </citation>
    <scope>NUCLEOTIDE SEQUENCE</scope>
    <source>
        <strain evidence="2">HKST-UBA11</strain>
    </source>
</reference>
<feature type="domain" description="N-acetyltransferase" evidence="1">
    <location>
        <begin position="32"/>
        <end position="113"/>
    </location>
</feature>
<reference evidence="2" key="1">
    <citation type="submission" date="2020-04" db="EMBL/GenBank/DDBJ databases">
        <authorList>
            <person name="Zhang T."/>
        </authorList>
    </citation>
    <scope>NUCLEOTIDE SEQUENCE</scope>
    <source>
        <strain evidence="2">HKST-UBA11</strain>
    </source>
</reference>
<dbReference type="InterPro" id="IPR016181">
    <property type="entry name" value="Acyl_CoA_acyltransferase"/>
</dbReference>
<dbReference type="SUPFAM" id="SSF55729">
    <property type="entry name" value="Acyl-CoA N-acyltransferases (Nat)"/>
    <property type="match status" value="1"/>
</dbReference>
<dbReference type="Pfam" id="PF00583">
    <property type="entry name" value="Acetyltransf_1"/>
    <property type="match status" value="1"/>
</dbReference>
<sequence length="189" mass="21608">MAGVSDLCSIVKVHWQSLHQGFTTGYLPEFELFQPSPTADIPNPALLDHYRQSLLENTDHHIIKMTNNEAVCGGIQLSHIPDHGLCHISSLFIANEHQGAGLALLITRFALDFITKEYPDSTTITFDRYKKSNTYGSLMYNQSSLINRLDSKSTMINEFKKQGEHIFRYYFDIVILRDLIINAMESKRR</sequence>